<evidence type="ECO:0000259" key="8">
    <source>
        <dbReference type="Pfam" id="PF01634"/>
    </source>
</evidence>
<dbReference type="Pfam" id="PF01634">
    <property type="entry name" value="HisG"/>
    <property type="match status" value="1"/>
</dbReference>
<dbReference type="NCBIfam" id="TIGR03455">
    <property type="entry name" value="HisG_C-term"/>
    <property type="match status" value="1"/>
</dbReference>
<evidence type="ECO:0000256" key="3">
    <source>
        <dbReference type="ARBA" id="ARBA00011946"/>
    </source>
</evidence>
<evidence type="ECO:0000259" key="9">
    <source>
        <dbReference type="Pfam" id="PF08029"/>
    </source>
</evidence>
<dbReference type="PROSITE" id="PS01316">
    <property type="entry name" value="ATP_P_PHORIBOSYLTR"/>
    <property type="match status" value="1"/>
</dbReference>
<sequence length="419" mass="45888">MAALMSAAQVKPSSFSANNLFRGPKTGRVSAVRAERSGVNQLTVASIRQQKPSMQAVYRRSVESRESIRMGIPSKGRMAEDTMNLLDDCQLKVRKINPRQYAAEIPNVPGMEVWFQRATDVVRKLLSGDIDIGIVGYDMLREIGDEDDELVVVHDALGFGFCHLAIAVPSSWEDINSLPELLSDKRWSKDRPLRVVTAYMNLAERFFGDLGFENVELFTADGALEAAPAMGAADCILDLVSSGTTLRENNLKQIEGGRVLDSQGVLVASKTALLERPGTLEIVHELLERLEAHLRAEGLFMVTANVRGETAEEIATRLAANGGRLLRGLQGPTISPIFTAGEDNLPSSDGTFFAVSIGVPKSRIYEAVKEIRKQGGSGVLVFPLTYVFDEEPPRWNALINHLGLDSRDYQHLKIGGGIR</sequence>
<dbReference type="Gene3D" id="3.40.190.10">
    <property type="entry name" value="Periplasmic binding protein-like II"/>
    <property type="match status" value="2"/>
</dbReference>
<dbReference type="FunFam" id="3.40.190.10:FF:000118">
    <property type="entry name" value="ATP phosphoribosyltransferase 2, chloroplastic"/>
    <property type="match status" value="1"/>
</dbReference>
<dbReference type="InterPro" id="IPR020621">
    <property type="entry name" value="ATP-PRT_HisG_long"/>
</dbReference>
<evidence type="ECO:0000256" key="6">
    <source>
        <dbReference type="ARBA" id="ARBA00022679"/>
    </source>
</evidence>
<feature type="domain" description="Histidine biosynthesis HisG C-terminal" evidence="9">
    <location>
        <begin position="296"/>
        <end position="385"/>
    </location>
</feature>
<accession>A0A7S0KJR2</accession>
<dbReference type="HAMAP" id="MF_00079">
    <property type="entry name" value="HisG_Long"/>
    <property type="match status" value="1"/>
</dbReference>
<dbReference type="EMBL" id="HBEV01004868">
    <property type="protein sequence ID" value="CAD8582728.1"/>
    <property type="molecule type" value="Transcribed_RNA"/>
</dbReference>
<evidence type="ECO:0000256" key="1">
    <source>
        <dbReference type="ARBA" id="ARBA00000915"/>
    </source>
</evidence>
<dbReference type="NCBIfam" id="TIGR00070">
    <property type="entry name" value="hisG"/>
    <property type="match status" value="1"/>
</dbReference>
<dbReference type="InterPro" id="IPR013820">
    <property type="entry name" value="ATP_PRibTrfase_cat"/>
</dbReference>
<keyword evidence="4" id="KW-0028">Amino-acid biosynthesis</keyword>
<comment type="pathway">
    <text evidence="2">Amino-acid biosynthesis; L-histidine biosynthesis; L-histidine from 5-phospho-alpha-D-ribose 1-diphosphate: step 1/9.</text>
</comment>
<dbReference type="SUPFAM" id="SSF53850">
    <property type="entry name" value="Periplasmic binding protein-like II"/>
    <property type="match status" value="1"/>
</dbReference>
<keyword evidence="6" id="KW-0808">Transferase</keyword>
<dbReference type="InterPro" id="IPR013115">
    <property type="entry name" value="HisG_C"/>
</dbReference>
<evidence type="ECO:0000256" key="7">
    <source>
        <dbReference type="ARBA" id="ARBA00023102"/>
    </source>
</evidence>
<evidence type="ECO:0000256" key="5">
    <source>
        <dbReference type="ARBA" id="ARBA00022676"/>
    </source>
</evidence>
<protein>
    <recommendedName>
        <fullName evidence="3">ATP phosphoribosyltransferase</fullName>
        <ecNumber evidence="3">2.4.2.17</ecNumber>
    </recommendedName>
</protein>
<gene>
    <name evidence="10" type="ORF">MSP1404_LOCUS3713</name>
</gene>
<dbReference type="EC" id="2.4.2.17" evidence="3"/>
<dbReference type="InterPro" id="IPR015867">
    <property type="entry name" value="N-reg_PII/ATP_PRibTrfase_C"/>
</dbReference>
<dbReference type="UniPathway" id="UPA00031">
    <property type="reaction ID" value="UER00006"/>
</dbReference>
<proteinExistence type="inferred from homology"/>
<dbReference type="GO" id="GO:0000287">
    <property type="term" value="F:magnesium ion binding"/>
    <property type="evidence" value="ECO:0007669"/>
    <property type="project" value="InterPro"/>
</dbReference>
<keyword evidence="5" id="KW-0328">Glycosyltransferase</keyword>
<dbReference type="Gene3D" id="3.30.70.120">
    <property type="match status" value="1"/>
</dbReference>
<feature type="domain" description="ATP phosphoribosyltransferase catalytic" evidence="8">
    <location>
        <begin position="117"/>
        <end position="291"/>
    </location>
</feature>
<dbReference type="GO" id="GO:0003879">
    <property type="term" value="F:ATP phosphoribosyltransferase activity"/>
    <property type="evidence" value="ECO:0007669"/>
    <property type="project" value="UniProtKB-EC"/>
</dbReference>
<dbReference type="CDD" id="cd13593">
    <property type="entry name" value="PBP2_HisGL3"/>
    <property type="match status" value="1"/>
</dbReference>
<dbReference type="InterPro" id="IPR018198">
    <property type="entry name" value="ATP_PRibTrfase_CS"/>
</dbReference>
<dbReference type="PANTHER" id="PTHR21403">
    <property type="entry name" value="ATP PHOSPHORIBOSYLTRANSFERASE ATP-PRTASE"/>
    <property type="match status" value="1"/>
</dbReference>
<evidence type="ECO:0000256" key="2">
    <source>
        <dbReference type="ARBA" id="ARBA00004667"/>
    </source>
</evidence>
<dbReference type="SUPFAM" id="SSF54913">
    <property type="entry name" value="GlnB-like"/>
    <property type="match status" value="1"/>
</dbReference>
<organism evidence="10">
    <name type="scientific">Micromonas pusilla</name>
    <name type="common">Picoplanktonic green alga</name>
    <name type="synonym">Chromulina pusilla</name>
    <dbReference type="NCBI Taxonomy" id="38833"/>
    <lineage>
        <taxon>Eukaryota</taxon>
        <taxon>Viridiplantae</taxon>
        <taxon>Chlorophyta</taxon>
        <taxon>Mamiellophyceae</taxon>
        <taxon>Mamiellales</taxon>
        <taxon>Mamiellaceae</taxon>
        <taxon>Micromonas</taxon>
    </lineage>
</organism>
<dbReference type="GO" id="GO:0005737">
    <property type="term" value="C:cytoplasm"/>
    <property type="evidence" value="ECO:0007669"/>
    <property type="project" value="InterPro"/>
</dbReference>
<name>A0A7S0KJR2_MICPS</name>
<evidence type="ECO:0000256" key="4">
    <source>
        <dbReference type="ARBA" id="ARBA00022605"/>
    </source>
</evidence>
<evidence type="ECO:0000313" key="10">
    <source>
        <dbReference type="EMBL" id="CAD8582728.1"/>
    </source>
</evidence>
<dbReference type="InterPro" id="IPR001348">
    <property type="entry name" value="ATP_PRibTrfase_HisG"/>
</dbReference>
<dbReference type="PANTHER" id="PTHR21403:SF8">
    <property type="entry name" value="ATP PHOSPHORIBOSYLTRANSFERASE"/>
    <property type="match status" value="1"/>
</dbReference>
<dbReference type="AlphaFoldDB" id="A0A7S0KJR2"/>
<keyword evidence="7" id="KW-0368">Histidine biosynthesis</keyword>
<reference evidence="10" key="1">
    <citation type="submission" date="2021-01" db="EMBL/GenBank/DDBJ databases">
        <authorList>
            <person name="Corre E."/>
            <person name="Pelletier E."/>
            <person name="Niang G."/>
            <person name="Scheremetjew M."/>
            <person name="Finn R."/>
            <person name="Kale V."/>
            <person name="Holt S."/>
            <person name="Cochrane G."/>
            <person name="Meng A."/>
            <person name="Brown T."/>
            <person name="Cohen L."/>
        </authorList>
    </citation>
    <scope>NUCLEOTIDE SEQUENCE</scope>
    <source>
        <strain evidence="10">CCMP494</strain>
    </source>
</reference>
<dbReference type="Pfam" id="PF08029">
    <property type="entry name" value="HisG_C"/>
    <property type="match status" value="1"/>
</dbReference>
<dbReference type="InterPro" id="IPR011322">
    <property type="entry name" value="N-reg_PII-like_a/b"/>
</dbReference>
<dbReference type="GO" id="GO:0000105">
    <property type="term" value="P:L-histidine biosynthetic process"/>
    <property type="evidence" value="ECO:0007669"/>
    <property type="project" value="UniProtKB-UniPathway"/>
</dbReference>
<comment type="catalytic activity">
    <reaction evidence="1">
        <text>1-(5-phospho-beta-D-ribosyl)-ATP + diphosphate = 5-phospho-alpha-D-ribose 1-diphosphate + ATP</text>
        <dbReference type="Rhea" id="RHEA:18473"/>
        <dbReference type="ChEBI" id="CHEBI:30616"/>
        <dbReference type="ChEBI" id="CHEBI:33019"/>
        <dbReference type="ChEBI" id="CHEBI:58017"/>
        <dbReference type="ChEBI" id="CHEBI:73183"/>
        <dbReference type="EC" id="2.4.2.17"/>
    </reaction>
</comment>